<accession>A0A7V4LCL7</accession>
<dbReference type="Pfam" id="PF13692">
    <property type="entry name" value="Glyco_trans_1_4"/>
    <property type="match status" value="1"/>
</dbReference>
<gene>
    <name evidence="2" type="ORF">ENT08_02920</name>
</gene>
<proteinExistence type="predicted"/>
<dbReference type="PANTHER" id="PTHR12526">
    <property type="entry name" value="GLYCOSYLTRANSFERASE"/>
    <property type="match status" value="1"/>
</dbReference>
<name>A0A7V4LCL7_9BACT</name>
<sequence>MRLIYFAYVDLDRPNACRSHTLGLLRGFAARGCQVDAVVPRPRGKEPLVPGVRFHFLPPHEGSRKALPLAVMLSFLALFRLCRRHAHDALYARDMDVFVGPRWCSRRFGMPLFLEVDDAPVEGSYPPWLRPLVAANLRADYRRAAGLIVPAVPRCGLLIREFGVSPAKVHMILNGEDPWPGPAASREEARARLKLHPQAFALGYVGSVNERYDFATMIKALALMLPQAPETYLVIIGDGPELPRVKTLARRWGVAGQVRFTGFLEHPELGRVMPALDLGLMNLTARQARLHGPVHTKAATYGLCGLPVITAGESLEGYPPELAELLWLVPPEDPRTLADLCLELARDESRRRSRGQALAAYAGAHLTWEAVAGKILEIMAAPGAGPPRTAPRGGRAG</sequence>
<protein>
    <submittedName>
        <fullName evidence="2">Glycosyltransferase</fullName>
    </submittedName>
</protein>
<dbReference type="Gene3D" id="3.40.50.2000">
    <property type="entry name" value="Glycogen Phosphorylase B"/>
    <property type="match status" value="2"/>
</dbReference>
<dbReference type="EMBL" id="DSXI01000166">
    <property type="protein sequence ID" value="HGS04682.1"/>
    <property type="molecule type" value="Genomic_DNA"/>
</dbReference>
<reference evidence="2" key="1">
    <citation type="journal article" date="2020" name="mSystems">
        <title>Genome- and Community-Level Interaction Insights into Carbon Utilization and Element Cycling Functions of Hydrothermarchaeota in Hydrothermal Sediment.</title>
        <authorList>
            <person name="Zhou Z."/>
            <person name="Liu Y."/>
            <person name="Xu W."/>
            <person name="Pan J."/>
            <person name="Luo Z.H."/>
            <person name="Li M."/>
        </authorList>
    </citation>
    <scope>NUCLEOTIDE SEQUENCE [LARGE SCALE GENOMIC DNA]</scope>
    <source>
        <strain evidence="2">SpSt-548</strain>
    </source>
</reference>
<dbReference type="Pfam" id="PF13579">
    <property type="entry name" value="Glyco_trans_4_4"/>
    <property type="match status" value="1"/>
</dbReference>
<dbReference type="AlphaFoldDB" id="A0A7V4LCL7"/>
<evidence type="ECO:0000313" key="2">
    <source>
        <dbReference type="EMBL" id="HGS04682.1"/>
    </source>
</evidence>
<comment type="caution">
    <text evidence="2">The sequence shown here is derived from an EMBL/GenBank/DDBJ whole genome shotgun (WGS) entry which is preliminary data.</text>
</comment>
<feature type="domain" description="Glycosyltransferase subfamily 4-like N-terminal" evidence="1">
    <location>
        <begin position="18"/>
        <end position="175"/>
    </location>
</feature>
<dbReference type="SUPFAM" id="SSF53756">
    <property type="entry name" value="UDP-Glycosyltransferase/glycogen phosphorylase"/>
    <property type="match status" value="1"/>
</dbReference>
<dbReference type="InterPro" id="IPR028098">
    <property type="entry name" value="Glyco_trans_4-like_N"/>
</dbReference>
<evidence type="ECO:0000259" key="1">
    <source>
        <dbReference type="Pfam" id="PF13579"/>
    </source>
</evidence>
<dbReference type="GO" id="GO:0016757">
    <property type="term" value="F:glycosyltransferase activity"/>
    <property type="evidence" value="ECO:0007669"/>
    <property type="project" value="TreeGrafter"/>
</dbReference>
<organism evidence="2">
    <name type="scientific">Desulfobacca acetoxidans</name>
    <dbReference type="NCBI Taxonomy" id="60893"/>
    <lineage>
        <taxon>Bacteria</taxon>
        <taxon>Pseudomonadati</taxon>
        <taxon>Thermodesulfobacteriota</taxon>
        <taxon>Desulfobaccia</taxon>
        <taxon>Desulfobaccales</taxon>
        <taxon>Desulfobaccaceae</taxon>
        <taxon>Desulfobacca</taxon>
    </lineage>
</organism>
<dbReference type="PANTHER" id="PTHR12526:SF635">
    <property type="entry name" value="GLYCOSYL TRANSFERASE GROUP 1"/>
    <property type="match status" value="1"/>
</dbReference>
<keyword evidence="2" id="KW-0808">Transferase</keyword>